<dbReference type="EMBL" id="BAAAYR010000002">
    <property type="protein sequence ID" value="GAA3564445.1"/>
    <property type="molecule type" value="Genomic_DNA"/>
</dbReference>
<dbReference type="PANTHER" id="PTHR30336">
    <property type="entry name" value="INNER MEMBRANE PROTEIN, PROBABLE PERMEASE"/>
    <property type="match status" value="1"/>
</dbReference>
<dbReference type="CDD" id="cd06259">
    <property type="entry name" value="YdcF-like"/>
    <property type="match status" value="1"/>
</dbReference>
<comment type="caution">
    <text evidence="2">The sequence shown here is derived from an EMBL/GenBank/DDBJ whole genome shotgun (WGS) entry which is preliminary data.</text>
</comment>
<dbReference type="Pfam" id="PF02698">
    <property type="entry name" value="DUF218"/>
    <property type="match status" value="1"/>
</dbReference>
<protein>
    <submittedName>
        <fullName evidence="2">ElyC/SanA/YdcF family protein</fullName>
    </submittedName>
</protein>
<reference evidence="3" key="1">
    <citation type="journal article" date="2019" name="Int. J. Syst. Evol. Microbiol.">
        <title>The Global Catalogue of Microorganisms (GCM) 10K type strain sequencing project: providing services to taxonomists for standard genome sequencing and annotation.</title>
        <authorList>
            <consortium name="The Broad Institute Genomics Platform"/>
            <consortium name="The Broad Institute Genome Sequencing Center for Infectious Disease"/>
            <person name="Wu L."/>
            <person name="Ma J."/>
        </authorList>
    </citation>
    <scope>NUCLEOTIDE SEQUENCE [LARGE SCALE GENOMIC DNA]</scope>
    <source>
        <strain evidence="3">JCM 16540</strain>
    </source>
</reference>
<dbReference type="InterPro" id="IPR003848">
    <property type="entry name" value="DUF218"/>
</dbReference>
<proteinExistence type="predicted"/>
<dbReference type="Proteomes" id="UP001500767">
    <property type="component" value="Unassembled WGS sequence"/>
</dbReference>
<keyword evidence="3" id="KW-1185">Reference proteome</keyword>
<organism evidence="2 3">
    <name type="scientific">Microlunatus spumicola</name>
    <dbReference type="NCBI Taxonomy" id="81499"/>
    <lineage>
        <taxon>Bacteria</taxon>
        <taxon>Bacillati</taxon>
        <taxon>Actinomycetota</taxon>
        <taxon>Actinomycetes</taxon>
        <taxon>Propionibacteriales</taxon>
        <taxon>Propionibacteriaceae</taxon>
        <taxon>Microlunatus</taxon>
    </lineage>
</organism>
<gene>
    <name evidence="2" type="ORF">GCM10022197_20140</name>
</gene>
<accession>A0ABP6XD91</accession>
<evidence type="ECO:0000313" key="2">
    <source>
        <dbReference type="EMBL" id="GAA3564445.1"/>
    </source>
</evidence>
<evidence type="ECO:0000259" key="1">
    <source>
        <dbReference type="Pfam" id="PF02698"/>
    </source>
</evidence>
<feature type="domain" description="DUF218" evidence="1">
    <location>
        <begin position="42"/>
        <end position="158"/>
    </location>
</feature>
<dbReference type="InterPro" id="IPR051599">
    <property type="entry name" value="Cell_Envelope_Assoc"/>
</dbReference>
<name>A0ABP6XD91_9ACTN</name>
<sequence>MLVGLGLAAGAAVLGSAGWVRATAAGHTYAGDDLEGVPPTPVALVLGAQVYPSGRPSAFLAGRLDLAKRLYDASLVRVILVSGDNMAREYNEPDAMRRYLVDAGVPADKVVADYAGFDTYDSCSRAQRIFGVERLTVVTQGYHLPRAVATCRALGLDAVGVGDETVRGGEAWRRGALRDQVACVKTVFDVVTRRNPVLGARETSVDRALRD</sequence>
<dbReference type="PANTHER" id="PTHR30336:SF6">
    <property type="entry name" value="INTEGRAL MEMBRANE PROTEIN"/>
    <property type="match status" value="1"/>
</dbReference>
<evidence type="ECO:0000313" key="3">
    <source>
        <dbReference type="Proteomes" id="UP001500767"/>
    </source>
</evidence>